<keyword evidence="5 10" id="KW-0810">Translation regulation</keyword>
<dbReference type="PROSITE" id="PS01199">
    <property type="entry name" value="RIBOSOMAL_L1"/>
    <property type="match status" value="1"/>
</dbReference>
<dbReference type="FunFam" id="3.40.50.790:FF:000001">
    <property type="entry name" value="50S ribosomal protein L1"/>
    <property type="match status" value="1"/>
</dbReference>
<dbReference type="CDD" id="cd00403">
    <property type="entry name" value="Ribosomal_L1"/>
    <property type="match status" value="1"/>
</dbReference>
<proteinExistence type="inferred from homology"/>
<keyword evidence="2 10" id="KW-0678">Repressor</keyword>
<dbReference type="eggNOG" id="COG0081">
    <property type="taxonomic scope" value="Bacteria"/>
</dbReference>
<dbReference type="Pfam" id="PF00687">
    <property type="entry name" value="Ribosomal_L1"/>
    <property type="match status" value="1"/>
</dbReference>
<evidence type="ECO:0000256" key="10">
    <source>
        <dbReference type="HAMAP-Rule" id="MF_01318"/>
    </source>
</evidence>
<reference evidence="13" key="2">
    <citation type="submission" date="2011-03" db="EMBL/GenBank/DDBJ databases">
        <title>The complete genome of Hippea maritima DSM 10411.</title>
        <authorList>
            <consortium name="US DOE Joint Genome Institute (JGI-PGF)"/>
            <person name="Lucas S."/>
            <person name="Copeland A."/>
            <person name="Lapidus A."/>
            <person name="Bruce D."/>
            <person name="Goodwin L."/>
            <person name="Pitluck S."/>
            <person name="Peters L."/>
            <person name="Kyrpides N."/>
            <person name="Mavromatis K."/>
            <person name="Pagani I."/>
            <person name="Ivanova N."/>
            <person name="Mikhailova N."/>
            <person name="Lu M."/>
            <person name="Detter J.C."/>
            <person name="Tapia R."/>
            <person name="Han C."/>
            <person name="Land M."/>
            <person name="Hauser L."/>
            <person name="Markowitz V."/>
            <person name="Cheng J.-F."/>
            <person name="Hugenholtz P."/>
            <person name="Woyke T."/>
            <person name="Wu D."/>
            <person name="Spring S."/>
            <person name="Schroeder M."/>
            <person name="Brambilla E."/>
            <person name="Klenk H.-P."/>
            <person name="Eisen J.A."/>
        </authorList>
    </citation>
    <scope>NUCLEOTIDE SEQUENCE [LARGE SCALE GENOMIC DNA]</scope>
    <source>
        <strain evidence="13">ATCC 700847 / DSM 10411 / MH2</strain>
    </source>
</reference>
<evidence type="ECO:0000313" key="13">
    <source>
        <dbReference type="Proteomes" id="UP000008139"/>
    </source>
</evidence>
<dbReference type="InParanoid" id="F2LXV2"/>
<keyword evidence="13" id="KW-1185">Reference proteome</keyword>
<reference evidence="12 13" key="1">
    <citation type="journal article" date="2011" name="Stand. Genomic Sci.">
        <title>Complete genome sequence of the thermophilic sulfur-reducer Hippea maritima type strain (MH(2)).</title>
        <authorList>
            <person name="Huntemann M."/>
            <person name="Lu M."/>
            <person name="Nolan M."/>
            <person name="Lapidus A."/>
            <person name="Lucas S."/>
            <person name="Hammon N."/>
            <person name="Deshpande S."/>
            <person name="Cheng J.F."/>
            <person name="Tapia R."/>
            <person name="Han C."/>
            <person name="Goodwin L."/>
            <person name="Pitluck S."/>
            <person name="Liolios K."/>
            <person name="Pagani I."/>
            <person name="Ivanova N."/>
            <person name="Ovchinikova G."/>
            <person name="Pati A."/>
            <person name="Chen A."/>
            <person name="Palaniappan K."/>
            <person name="Land M."/>
            <person name="Hauser L."/>
            <person name="Jeffries C.D."/>
            <person name="Detter J.C."/>
            <person name="Brambilla E.M."/>
            <person name="Rohde M."/>
            <person name="Spring S."/>
            <person name="Goker M."/>
            <person name="Woyke T."/>
            <person name="Bristow J."/>
            <person name="Eisen J.A."/>
            <person name="Markowitz V."/>
            <person name="Hugenholtz P."/>
            <person name="Kyrpides N.C."/>
            <person name="Klenk H.P."/>
            <person name="Mavromatis K."/>
        </authorList>
    </citation>
    <scope>NUCLEOTIDE SEQUENCE [LARGE SCALE GENOMIC DNA]</scope>
    <source>
        <strain evidence="13">ATCC 700847 / DSM 10411 / MH2</strain>
    </source>
</reference>
<dbReference type="Gene3D" id="3.30.190.20">
    <property type="match status" value="1"/>
</dbReference>
<evidence type="ECO:0000256" key="5">
    <source>
        <dbReference type="ARBA" id="ARBA00022845"/>
    </source>
</evidence>
<evidence type="ECO:0000256" key="7">
    <source>
        <dbReference type="ARBA" id="ARBA00022980"/>
    </source>
</evidence>
<dbReference type="PANTHER" id="PTHR36427:SF3">
    <property type="entry name" value="LARGE RIBOSOMAL SUBUNIT PROTEIN UL1M"/>
    <property type="match status" value="1"/>
</dbReference>
<keyword evidence="7 10" id="KW-0689">Ribosomal protein</keyword>
<gene>
    <name evidence="10" type="primary">rplA</name>
    <name evidence="12" type="ordered locus">Hipma_1387</name>
</gene>
<dbReference type="GO" id="GO:0003735">
    <property type="term" value="F:structural constituent of ribosome"/>
    <property type="evidence" value="ECO:0007669"/>
    <property type="project" value="InterPro"/>
</dbReference>
<dbReference type="PANTHER" id="PTHR36427">
    <property type="entry name" value="54S RIBOSOMAL PROTEIN L1, MITOCHONDRIAL"/>
    <property type="match status" value="1"/>
</dbReference>
<accession>F2LXV2</accession>
<name>F2LXV2_HIPMA</name>
<evidence type="ECO:0000313" key="12">
    <source>
        <dbReference type="EMBL" id="AEA34343.1"/>
    </source>
</evidence>
<dbReference type="HOGENOM" id="CLU_062853_0_0_7"/>
<dbReference type="GO" id="GO:0015934">
    <property type="term" value="C:large ribosomal subunit"/>
    <property type="evidence" value="ECO:0007669"/>
    <property type="project" value="InterPro"/>
</dbReference>
<dbReference type="EMBL" id="CP002606">
    <property type="protein sequence ID" value="AEA34343.1"/>
    <property type="molecule type" value="Genomic_DNA"/>
</dbReference>
<dbReference type="PIRSF" id="PIRSF002155">
    <property type="entry name" value="Ribosomal_L1"/>
    <property type="match status" value="1"/>
</dbReference>
<dbReference type="InterPro" id="IPR016095">
    <property type="entry name" value="Ribosomal_uL1_3-a/b-sand"/>
</dbReference>
<comment type="function">
    <text evidence="10">Protein L1 is also a translational repressor protein, it controls the translation of the L11 operon by binding to its mRNA.</text>
</comment>
<evidence type="ECO:0000256" key="1">
    <source>
        <dbReference type="ARBA" id="ARBA00010531"/>
    </source>
</evidence>
<dbReference type="HAMAP" id="MF_01318_B">
    <property type="entry name" value="Ribosomal_uL1_B"/>
    <property type="match status" value="1"/>
</dbReference>
<dbReference type="InterPro" id="IPR005878">
    <property type="entry name" value="Ribosom_uL1_bac-type"/>
</dbReference>
<evidence type="ECO:0000256" key="8">
    <source>
        <dbReference type="ARBA" id="ARBA00023274"/>
    </source>
</evidence>
<keyword evidence="8 10" id="KW-0687">Ribonucleoprotein</keyword>
<dbReference type="AlphaFoldDB" id="F2LXV2"/>
<protein>
    <recommendedName>
        <fullName evidence="9 10">Large ribosomal subunit protein uL1</fullName>
    </recommendedName>
</protein>
<keyword evidence="6 10" id="KW-0694">RNA-binding</keyword>
<dbReference type="SUPFAM" id="SSF56808">
    <property type="entry name" value="Ribosomal protein L1"/>
    <property type="match status" value="1"/>
</dbReference>
<dbReference type="FunCoup" id="F2LXV2">
    <property type="interactions" value="513"/>
</dbReference>
<comment type="function">
    <text evidence="10">Binds directly to 23S rRNA. The L1 stalk is quite mobile in the ribosome, and is involved in E site tRNA release.</text>
</comment>
<dbReference type="GO" id="GO:0006412">
    <property type="term" value="P:translation"/>
    <property type="evidence" value="ECO:0007669"/>
    <property type="project" value="UniProtKB-UniRule"/>
</dbReference>
<dbReference type="InterPro" id="IPR028364">
    <property type="entry name" value="Ribosomal_uL1/biogenesis"/>
</dbReference>
<dbReference type="Proteomes" id="UP000008139">
    <property type="component" value="Chromosome"/>
</dbReference>
<comment type="subunit">
    <text evidence="10">Part of the 50S ribosomal subunit.</text>
</comment>
<evidence type="ECO:0000256" key="2">
    <source>
        <dbReference type="ARBA" id="ARBA00022491"/>
    </source>
</evidence>
<dbReference type="OrthoDB" id="9803740at2"/>
<dbReference type="GO" id="GO:0006417">
    <property type="term" value="P:regulation of translation"/>
    <property type="evidence" value="ECO:0007669"/>
    <property type="project" value="UniProtKB-KW"/>
</dbReference>
<keyword evidence="4 10" id="KW-0699">rRNA-binding</keyword>
<evidence type="ECO:0000256" key="11">
    <source>
        <dbReference type="RuleBase" id="RU000659"/>
    </source>
</evidence>
<dbReference type="RefSeq" id="WP_013682375.1">
    <property type="nucleotide sequence ID" value="NC_015318.1"/>
</dbReference>
<evidence type="ECO:0000256" key="6">
    <source>
        <dbReference type="ARBA" id="ARBA00022884"/>
    </source>
</evidence>
<dbReference type="GO" id="GO:0019843">
    <property type="term" value="F:rRNA binding"/>
    <property type="evidence" value="ECO:0007669"/>
    <property type="project" value="UniProtKB-UniRule"/>
</dbReference>
<organism evidence="12 13">
    <name type="scientific">Hippea maritima (strain ATCC 700847 / DSM 10411 / MH2)</name>
    <dbReference type="NCBI Taxonomy" id="760142"/>
    <lineage>
        <taxon>Bacteria</taxon>
        <taxon>Pseudomonadati</taxon>
        <taxon>Campylobacterota</taxon>
        <taxon>Desulfurellia</taxon>
        <taxon>Desulfurellales</taxon>
        <taxon>Hippeaceae</taxon>
        <taxon>Hippea</taxon>
    </lineage>
</organism>
<evidence type="ECO:0000256" key="9">
    <source>
        <dbReference type="ARBA" id="ARBA00035241"/>
    </source>
</evidence>
<evidence type="ECO:0000256" key="4">
    <source>
        <dbReference type="ARBA" id="ARBA00022730"/>
    </source>
</evidence>
<dbReference type="NCBIfam" id="TIGR01169">
    <property type="entry name" value="rplA_bact"/>
    <property type="match status" value="1"/>
</dbReference>
<dbReference type="InterPro" id="IPR023674">
    <property type="entry name" value="Ribosomal_uL1-like"/>
</dbReference>
<evidence type="ECO:0000256" key="3">
    <source>
        <dbReference type="ARBA" id="ARBA00022555"/>
    </source>
</evidence>
<dbReference type="KEGG" id="hmr:Hipma_1387"/>
<keyword evidence="3 10" id="KW-0820">tRNA-binding</keyword>
<dbReference type="GO" id="GO:0000049">
    <property type="term" value="F:tRNA binding"/>
    <property type="evidence" value="ECO:0007669"/>
    <property type="project" value="UniProtKB-KW"/>
</dbReference>
<sequence length="232" mass="25706">MAKRGKKYIEALKKYDYLKEYSLDEALKILKEIAYANYDETVEVHMRLGVDPRHSDQVVRGSVALPYGTGKTVRVLVFAKGEKIKEAEEAGADYVGGQEYADKIAKEGWLEFDKVIATPDMMGVVGRLGKILGPRGLMPNPKVGTVTFDVADAVKRAKAGEIEFRVDKTANIHAGVGKKSFEDEKLKENIFALYEAIMKAKPAAAKGKYIKSFHIATTHSPSVRINVQSLQR</sequence>
<dbReference type="Gene3D" id="3.40.50.790">
    <property type="match status" value="1"/>
</dbReference>
<comment type="similarity">
    <text evidence="1 10 11">Belongs to the universal ribosomal protein uL1 family.</text>
</comment>
<dbReference type="STRING" id="760142.Hipma_1387"/>
<dbReference type="InterPro" id="IPR002143">
    <property type="entry name" value="Ribosomal_uL1"/>
</dbReference>
<dbReference type="InterPro" id="IPR023673">
    <property type="entry name" value="Ribosomal_uL1_CS"/>
</dbReference>